<organism evidence="1 2">
    <name type="scientific">Chryseobacterium polytrichastri</name>
    <dbReference type="NCBI Taxonomy" id="1302687"/>
    <lineage>
        <taxon>Bacteria</taxon>
        <taxon>Pseudomonadati</taxon>
        <taxon>Bacteroidota</taxon>
        <taxon>Flavobacteriia</taxon>
        <taxon>Flavobacteriales</taxon>
        <taxon>Weeksellaceae</taxon>
        <taxon>Chryseobacterium group</taxon>
        <taxon>Chryseobacterium</taxon>
    </lineage>
</organism>
<keyword evidence="2" id="KW-1185">Reference proteome</keyword>
<gene>
    <name evidence="1" type="ORF">SAMN05444267_102524</name>
</gene>
<sequence length="152" mass="17688">MNFINHKKVPFVEGLRFALRMVPILLILFTFSSCDKELEIKTDFPFELQVMPVPKSISKGETITIRCTLKSKGNYQGTEYSIRYFQFDGQGKLQLENNKLLKPNDSYSLTQQQFRLYYVSESNVTQAFDVWVSDNHGHEQKVSFQFNAANKE</sequence>
<dbReference type="EMBL" id="FRAV01000025">
    <property type="protein sequence ID" value="SHL79883.1"/>
    <property type="molecule type" value="Genomic_DNA"/>
</dbReference>
<dbReference type="RefSeq" id="WP_083547180.1">
    <property type="nucleotide sequence ID" value="NZ_FRAV01000025.1"/>
</dbReference>
<dbReference type="InterPro" id="IPR038707">
    <property type="entry name" value="TraQ_sf"/>
</dbReference>
<evidence type="ECO:0000313" key="1">
    <source>
        <dbReference type="EMBL" id="SHL79883.1"/>
    </source>
</evidence>
<dbReference type="Pfam" id="PF12988">
    <property type="entry name" value="TraQ_transposon"/>
    <property type="match status" value="1"/>
</dbReference>
<protein>
    <recommendedName>
        <fullName evidence="3">DUF3872 domain-containing protein</fullName>
    </recommendedName>
</protein>
<dbReference type="AlphaFoldDB" id="A0A1M7DKK0"/>
<dbReference type="PROSITE" id="PS51257">
    <property type="entry name" value="PROKAR_LIPOPROTEIN"/>
    <property type="match status" value="1"/>
</dbReference>
<dbReference type="InterPro" id="IPR024355">
    <property type="entry name" value="TraQ_bacteroidetes"/>
</dbReference>
<proteinExistence type="predicted"/>
<name>A0A1M7DKK0_9FLAO</name>
<dbReference type="Gene3D" id="2.60.40.2410">
    <property type="entry name" value="Uncharacterised protein PF12988, DUF3872"/>
    <property type="match status" value="1"/>
</dbReference>
<accession>A0A1M7DKK0</accession>
<dbReference type="STRING" id="1302687.SAMN05444267_102524"/>
<evidence type="ECO:0000313" key="2">
    <source>
        <dbReference type="Proteomes" id="UP000184364"/>
    </source>
</evidence>
<evidence type="ECO:0008006" key="3">
    <source>
        <dbReference type="Google" id="ProtNLM"/>
    </source>
</evidence>
<dbReference type="Proteomes" id="UP000184364">
    <property type="component" value="Unassembled WGS sequence"/>
</dbReference>
<dbReference type="OrthoDB" id="669114at2"/>
<reference evidence="2" key="1">
    <citation type="submission" date="2016-11" db="EMBL/GenBank/DDBJ databases">
        <authorList>
            <person name="Varghese N."/>
            <person name="Submissions S."/>
        </authorList>
    </citation>
    <scope>NUCLEOTIDE SEQUENCE [LARGE SCALE GENOMIC DNA]</scope>
    <source>
        <strain evidence="2">DSM 26899</strain>
    </source>
</reference>